<gene>
    <name evidence="1" type="ORF">M2A_3205</name>
</gene>
<evidence type="ECO:0000313" key="2">
    <source>
        <dbReference type="Proteomes" id="UP000028702"/>
    </source>
</evidence>
<dbReference type="STRING" id="1333998.M2A_3205"/>
<accession>A0A081BF88</accession>
<organism evidence="1 2">
    <name type="scientific">Tepidicaulis marinus</name>
    <dbReference type="NCBI Taxonomy" id="1333998"/>
    <lineage>
        <taxon>Bacteria</taxon>
        <taxon>Pseudomonadati</taxon>
        <taxon>Pseudomonadota</taxon>
        <taxon>Alphaproteobacteria</taxon>
        <taxon>Hyphomicrobiales</taxon>
        <taxon>Parvibaculaceae</taxon>
        <taxon>Tepidicaulis</taxon>
    </lineage>
</organism>
<name>A0A081BF88_9HYPH</name>
<sequence length="73" mass="7602">MRETDDSSAIGETVWRRLASATIPALAVRGPVAVDPDLADEMGAFEETALSEEDALDSLMDEIALSAEGGAHG</sequence>
<comment type="caution">
    <text evidence="1">The sequence shown here is derived from an EMBL/GenBank/DDBJ whole genome shotgun (WGS) entry which is preliminary data.</text>
</comment>
<proteinExistence type="predicted"/>
<dbReference type="EMBL" id="BBIO01000025">
    <property type="protein sequence ID" value="GAK46706.1"/>
    <property type="molecule type" value="Genomic_DNA"/>
</dbReference>
<evidence type="ECO:0000313" key="1">
    <source>
        <dbReference type="EMBL" id="GAK46706.1"/>
    </source>
</evidence>
<keyword evidence="2" id="KW-1185">Reference proteome</keyword>
<dbReference type="Proteomes" id="UP000028702">
    <property type="component" value="Unassembled WGS sequence"/>
</dbReference>
<protein>
    <submittedName>
        <fullName evidence="1">Conjugal transfer protein, TraD</fullName>
    </submittedName>
</protein>
<dbReference type="AlphaFoldDB" id="A0A081BF88"/>
<dbReference type="RefSeq" id="WP_045449600.1">
    <property type="nucleotide sequence ID" value="NZ_BBIO01000025.1"/>
</dbReference>
<reference evidence="1 2" key="1">
    <citation type="submission" date="2014-07" db="EMBL/GenBank/DDBJ databases">
        <title>Tepidicaulis marinum gen. nov., sp. nov., a novel marine bacterium denitrifying nitrate to nitrous oxide strictly under microaerobic conditions.</title>
        <authorList>
            <person name="Takeuchi M."/>
            <person name="Yamagishi T."/>
            <person name="Kamagata Y."/>
            <person name="Oshima K."/>
            <person name="Hattori M."/>
            <person name="Katayama T."/>
            <person name="Hanada S."/>
            <person name="Tamaki H."/>
            <person name="Marumo K."/>
            <person name="Maeda H."/>
            <person name="Nedachi M."/>
            <person name="Iwasaki W."/>
            <person name="Suwa Y."/>
            <person name="Sakata S."/>
        </authorList>
    </citation>
    <scope>NUCLEOTIDE SEQUENCE [LARGE SCALE GENOMIC DNA]</scope>
    <source>
        <strain evidence="1 2">MA2</strain>
    </source>
</reference>